<evidence type="ECO:0000313" key="3">
    <source>
        <dbReference type="Proteomes" id="UP000315369"/>
    </source>
</evidence>
<sequence length="108" mass="11363">MKLLSKSLFAGVAALVLAPLSASALPPDCSQDRCNESTPCWLVCAIPWSMQVVTCEEWVTEWEYGTCGGAALGTEEDELSSSESSRDDAALVAPICAPPMLAARAVTL</sequence>
<name>A0A540X4E8_9BACT</name>
<evidence type="ECO:0000256" key="1">
    <source>
        <dbReference type="SAM" id="SignalP"/>
    </source>
</evidence>
<dbReference type="Proteomes" id="UP000315369">
    <property type="component" value="Unassembled WGS sequence"/>
</dbReference>
<organism evidence="2 3">
    <name type="scientific">Myxococcus llanfairpwllgwyngyllgogerychwyrndrobwllllantysiliogogogochensis</name>
    <dbReference type="NCBI Taxonomy" id="2590453"/>
    <lineage>
        <taxon>Bacteria</taxon>
        <taxon>Pseudomonadati</taxon>
        <taxon>Myxococcota</taxon>
        <taxon>Myxococcia</taxon>
        <taxon>Myxococcales</taxon>
        <taxon>Cystobacterineae</taxon>
        <taxon>Myxococcaceae</taxon>
        <taxon>Myxococcus</taxon>
    </lineage>
</organism>
<gene>
    <name evidence="2" type="ORF">FJV41_12790</name>
</gene>
<accession>A0A540X4E8</accession>
<comment type="caution">
    <text evidence="2">The sequence shown here is derived from an EMBL/GenBank/DDBJ whole genome shotgun (WGS) entry which is preliminary data.</text>
</comment>
<evidence type="ECO:0008006" key="4">
    <source>
        <dbReference type="Google" id="ProtNLM"/>
    </source>
</evidence>
<keyword evidence="3" id="KW-1185">Reference proteome</keyword>
<reference evidence="2 3" key="1">
    <citation type="submission" date="2019-06" db="EMBL/GenBank/DDBJ databases">
        <authorList>
            <person name="Livingstone P."/>
            <person name="Whitworth D."/>
        </authorList>
    </citation>
    <scope>NUCLEOTIDE SEQUENCE [LARGE SCALE GENOMIC DNA]</scope>
    <source>
        <strain evidence="2 3">AM401</strain>
    </source>
</reference>
<feature type="signal peptide" evidence="1">
    <location>
        <begin position="1"/>
        <end position="24"/>
    </location>
</feature>
<proteinExistence type="predicted"/>
<evidence type="ECO:0000313" key="2">
    <source>
        <dbReference type="EMBL" id="TQF15584.1"/>
    </source>
</evidence>
<dbReference type="RefSeq" id="WP_141642738.1">
    <property type="nucleotide sequence ID" value="NZ_VIFM01000040.1"/>
</dbReference>
<keyword evidence="1" id="KW-0732">Signal</keyword>
<dbReference type="AlphaFoldDB" id="A0A540X4E8"/>
<protein>
    <recommendedName>
        <fullName evidence="4">Lipoprotein</fullName>
    </recommendedName>
</protein>
<dbReference type="EMBL" id="VIFM01000040">
    <property type="protein sequence ID" value="TQF15584.1"/>
    <property type="molecule type" value="Genomic_DNA"/>
</dbReference>
<feature type="chain" id="PRO_5021897966" description="Lipoprotein" evidence="1">
    <location>
        <begin position="25"/>
        <end position="108"/>
    </location>
</feature>